<dbReference type="RefSeq" id="WP_201916745.1">
    <property type="nucleotide sequence ID" value="NZ_BAABAX010000021.1"/>
</dbReference>
<comment type="similarity">
    <text evidence="2">Belongs to the glycosyl hydrolase 13 family.</text>
</comment>
<evidence type="ECO:0000256" key="1">
    <source>
        <dbReference type="ARBA" id="ARBA00001913"/>
    </source>
</evidence>
<feature type="active site" description="Proton donor" evidence="7">
    <location>
        <position position="276"/>
    </location>
</feature>
<dbReference type="GO" id="GO:0005509">
    <property type="term" value="F:calcium ion binding"/>
    <property type="evidence" value="ECO:0007669"/>
    <property type="project" value="InterPro"/>
</dbReference>
<dbReference type="InterPro" id="IPR017853">
    <property type="entry name" value="GH"/>
</dbReference>
<evidence type="ECO:0000256" key="4">
    <source>
        <dbReference type="ARBA" id="ARBA00022801"/>
    </source>
</evidence>
<sequence>MKKFKNISTKTILLLGGLVIGLTGCSDDDDTSVNDGEVTSQFLKMDLNQFKKEDAGVFMQAFYWDVEPIGDWYNVINEKIEDYAAAGVNRIWLPAPGKGASGSFSMGYDPMDYFDVGEFSQRGDENVETRFGSREELESLIEKSHANGIGVIADIVMGHNSGGGLQDNPLRPGDTEVFSLFNEANGNASGKFNRSYEHFHPNDIHANDEQALFFEKTDLCHDQPYVQDWLWKRDDSVAEFYKSLGFDGWRFDYVKSFAPKWVTEWNNKVGGFSVGENFDGNQDVLKDWVDASGSPAFDFACFYRLDETLDRAQDLTALGDADNMLRKLDPDMAVTFVANHDTEKDENEDNRISYAKKLLAYSYILTHDGYPTIFYLDYEAFRDQLKTLIEIYNTLAVGDVEVIEASKDEYIMKRSGSGDNPGLILYMNISGQTKTRTVKTNWANRTLVDYTDNSRATPTTDGEGNALLQAPAGGYAIWSVTK</sequence>
<protein>
    <submittedName>
        <fullName evidence="10">Alpha-amylase</fullName>
        <ecNumber evidence="10">3.2.1.1</ecNumber>
    </submittedName>
</protein>
<proteinExistence type="inferred from homology"/>
<dbReference type="InterPro" id="IPR015237">
    <property type="entry name" value="Alpha-amylase_C_pro"/>
</dbReference>
<keyword evidence="5" id="KW-0119">Carbohydrate metabolism</keyword>
<accession>A0A936ZX06</accession>
<dbReference type="PANTHER" id="PTHR43447">
    <property type="entry name" value="ALPHA-AMYLASE"/>
    <property type="match status" value="1"/>
</dbReference>
<dbReference type="Gene3D" id="2.60.40.1180">
    <property type="entry name" value="Golgi alpha-mannosidase II"/>
    <property type="match status" value="1"/>
</dbReference>
<evidence type="ECO:0000256" key="5">
    <source>
        <dbReference type="ARBA" id="ARBA00023277"/>
    </source>
</evidence>
<evidence type="ECO:0000256" key="3">
    <source>
        <dbReference type="ARBA" id="ARBA00022723"/>
    </source>
</evidence>
<evidence type="ECO:0000313" key="10">
    <source>
        <dbReference type="EMBL" id="MBL0682606.1"/>
    </source>
</evidence>
<keyword evidence="8" id="KW-0106">Calcium</keyword>
<evidence type="ECO:0000256" key="2">
    <source>
        <dbReference type="ARBA" id="ARBA00008061"/>
    </source>
</evidence>
<evidence type="ECO:0000259" key="9">
    <source>
        <dbReference type="SMART" id="SM00642"/>
    </source>
</evidence>
<dbReference type="Gene3D" id="3.20.20.80">
    <property type="entry name" value="Glycosidases"/>
    <property type="match status" value="1"/>
</dbReference>
<dbReference type="EMBL" id="JAERQJ010000001">
    <property type="protein sequence ID" value="MBL0682606.1"/>
    <property type="molecule type" value="Genomic_DNA"/>
</dbReference>
<dbReference type="GO" id="GO:0004556">
    <property type="term" value="F:alpha-amylase activity"/>
    <property type="evidence" value="ECO:0007669"/>
    <property type="project" value="UniProtKB-EC"/>
</dbReference>
<feature type="domain" description="Glycosyl hydrolase family 13 catalytic" evidence="9">
    <location>
        <begin position="56"/>
        <end position="436"/>
    </location>
</feature>
<feature type="binding site" evidence="8">
    <location>
        <position position="218"/>
    </location>
    <ligand>
        <name>Ca(2+)</name>
        <dbReference type="ChEBI" id="CHEBI:29108"/>
        <label>2</label>
    </ligand>
</feature>
<dbReference type="SMART" id="SM00642">
    <property type="entry name" value="Aamy"/>
    <property type="match status" value="1"/>
</dbReference>
<dbReference type="Pfam" id="PF00128">
    <property type="entry name" value="Alpha-amylase"/>
    <property type="match status" value="1"/>
</dbReference>
<dbReference type="InterPro" id="IPR006047">
    <property type="entry name" value="GH13_cat_dom"/>
</dbReference>
<dbReference type="GO" id="GO:0005975">
    <property type="term" value="P:carbohydrate metabolic process"/>
    <property type="evidence" value="ECO:0007669"/>
    <property type="project" value="InterPro"/>
</dbReference>
<evidence type="ECO:0000313" key="11">
    <source>
        <dbReference type="Proteomes" id="UP000651057"/>
    </source>
</evidence>
<dbReference type="EC" id="3.2.1.1" evidence="10"/>
<dbReference type="Pfam" id="PF09154">
    <property type="entry name" value="Alpha-amy_C_pro"/>
    <property type="match status" value="1"/>
</dbReference>
<reference evidence="10" key="1">
    <citation type="submission" date="2021-01" db="EMBL/GenBank/DDBJ databases">
        <authorList>
            <person name="Zhong Y.L."/>
        </authorList>
    </citation>
    <scope>NUCLEOTIDE SEQUENCE</scope>
    <source>
        <strain evidence="10">KCTC 23302</strain>
    </source>
</reference>
<dbReference type="InterPro" id="IPR013780">
    <property type="entry name" value="Glyco_hydro_b"/>
</dbReference>
<evidence type="ECO:0000256" key="6">
    <source>
        <dbReference type="ARBA" id="ARBA00023295"/>
    </source>
</evidence>
<feature type="binding site" evidence="8">
    <location>
        <position position="408"/>
    </location>
    <ligand>
        <name>Ca(2+)</name>
        <dbReference type="ChEBI" id="CHEBI:29108"/>
        <label>3</label>
    </ligand>
</feature>
<dbReference type="SUPFAM" id="SSF51445">
    <property type="entry name" value="(Trans)glycosidases"/>
    <property type="match status" value="1"/>
</dbReference>
<comment type="caution">
    <text evidence="10">The sequence shown here is derived from an EMBL/GenBank/DDBJ whole genome shotgun (WGS) entry which is preliminary data.</text>
</comment>
<feature type="binding site" evidence="8">
    <location>
        <position position="228"/>
    </location>
    <ligand>
        <name>Ca(2+)</name>
        <dbReference type="ChEBI" id="CHEBI:29108"/>
        <label>1</label>
    </ligand>
</feature>
<dbReference type="NCBIfam" id="NF006970">
    <property type="entry name" value="PRK09441.1-3"/>
    <property type="match status" value="1"/>
</dbReference>
<dbReference type="PROSITE" id="PS51257">
    <property type="entry name" value="PROKAR_LIPOPROTEIN"/>
    <property type="match status" value="1"/>
</dbReference>
<feature type="active site" description="Nucleophile" evidence="7">
    <location>
        <position position="252"/>
    </location>
</feature>
<keyword evidence="3 8" id="KW-0479">Metal-binding</keyword>
<evidence type="ECO:0000256" key="7">
    <source>
        <dbReference type="PIRSR" id="PIRSR001021-1"/>
    </source>
</evidence>
<dbReference type="Proteomes" id="UP000651057">
    <property type="component" value="Unassembled WGS sequence"/>
</dbReference>
<keyword evidence="4 10" id="KW-0378">Hydrolase</keyword>
<comment type="cofactor">
    <cofactor evidence="1">
        <name>Ca(2+)</name>
        <dbReference type="ChEBI" id="CHEBI:29108"/>
    </cofactor>
</comment>
<dbReference type="PIRSF" id="PIRSF001021">
    <property type="entry name" value="Alph-amls_thrmst"/>
    <property type="match status" value="1"/>
</dbReference>
<dbReference type="InterPro" id="IPR013776">
    <property type="entry name" value="A-amylase_thermo"/>
</dbReference>
<keyword evidence="11" id="KW-1185">Reference proteome</keyword>
<name>A0A936ZX06_9FLAO</name>
<dbReference type="AlphaFoldDB" id="A0A936ZX06"/>
<evidence type="ECO:0000256" key="8">
    <source>
        <dbReference type="PIRSR" id="PIRSR001021-2"/>
    </source>
</evidence>
<organism evidence="10 11">
    <name type="scientific">Aquimarina mytili</name>
    <dbReference type="NCBI Taxonomy" id="874423"/>
    <lineage>
        <taxon>Bacteria</taxon>
        <taxon>Pseudomonadati</taxon>
        <taxon>Bacteroidota</taxon>
        <taxon>Flavobacteriia</taxon>
        <taxon>Flavobacteriales</taxon>
        <taxon>Flavobacteriaceae</taxon>
        <taxon>Aquimarina</taxon>
    </lineage>
</organism>
<keyword evidence="6 10" id="KW-0326">Glycosidase</keyword>
<gene>
    <name evidence="10" type="ORF">JJQ60_03705</name>
</gene>